<evidence type="ECO:0000256" key="4">
    <source>
        <dbReference type="ARBA" id="ARBA00022807"/>
    </source>
</evidence>
<feature type="domain" description="Peptidase C1A papain C-terminal" evidence="5">
    <location>
        <begin position="7"/>
        <end position="65"/>
    </location>
</feature>
<organism evidence="6 7">
    <name type="scientific">Rubroshorea leprosula</name>
    <dbReference type="NCBI Taxonomy" id="152421"/>
    <lineage>
        <taxon>Eukaryota</taxon>
        <taxon>Viridiplantae</taxon>
        <taxon>Streptophyta</taxon>
        <taxon>Embryophyta</taxon>
        <taxon>Tracheophyta</taxon>
        <taxon>Spermatophyta</taxon>
        <taxon>Magnoliopsida</taxon>
        <taxon>eudicotyledons</taxon>
        <taxon>Gunneridae</taxon>
        <taxon>Pentapetalae</taxon>
        <taxon>rosids</taxon>
        <taxon>malvids</taxon>
        <taxon>Malvales</taxon>
        <taxon>Dipterocarpaceae</taxon>
        <taxon>Rubroshorea</taxon>
    </lineage>
</organism>
<keyword evidence="7" id="KW-1185">Reference proteome</keyword>
<evidence type="ECO:0000313" key="7">
    <source>
        <dbReference type="Proteomes" id="UP001054252"/>
    </source>
</evidence>
<gene>
    <name evidence="6" type="ORF">SLEP1_g25483</name>
</gene>
<evidence type="ECO:0000256" key="2">
    <source>
        <dbReference type="ARBA" id="ARBA00022670"/>
    </source>
</evidence>
<dbReference type="EMBL" id="BPVZ01000041">
    <property type="protein sequence ID" value="GKV14640.1"/>
    <property type="molecule type" value="Genomic_DNA"/>
</dbReference>
<dbReference type="GO" id="GO:0008234">
    <property type="term" value="F:cysteine-type peptidase activity"/>
    <property type="evidence" value="ECO:0007669"/>
    <property type="project" value="UniProtKB-KW"/>
</dbReference>
<proteinExistence type="inferred from homology"/>
<dbReference type="InterPro" id="IPR013128">
    <property type="entry name" value="Peptidase_C1A"/>
</dbReference>
<keyword evidence="2" id="KW-0645">Protease</keyword>
<dbReference type="GO" id="GO:0006508">
    <property type="term" value="P:proteolysis"/>
    <property type="evidence" value="ECO:0007669"/>
    <property type="project" value="UniProtKB-KW"/>
</dbReference>
<keyword evidence="3" id="KW-0378">Hydrolase</keyword>
<name>A0AAV5JV85_9ROSI</name>
<reference evidence="6 7" key="1">
    <citation type="journal article" date="2021" name="Commun. Biol.">
        <title>The genome of Shorea leprosula (Dipterocarpaceae) highlights the ecological relevance of drought in aseasonal tropical rainforests.</title>
        <authorList>
            <person name="Ng K.K.S."/>
            <person name="Kobayashi M.J."/>
            <person name="Fawcett J.A."/>
            <person name="Hatakeyama M."/>
            <person name="Paape T."/>
            <person name="Ng C.H."/>
            <person name="Ang C.C."/>
            <person name="Tnah L.H."/>
            <person name="Lee C.T."/>
            <person name="Nishiyama T."/>
            <person name="Sese J."/>
            <person name="O'Brien M.J."/>
            <person name="Copetti D."/>
            <person name="Mohd Noor M.I."/>
            <person name="Ong R.C."/>
            <person name="Putra M."/>
            <person name="Sireger I.Z."/>
            <person name="Indrioko S."/>
            <person name="Kosugi Y."/>
            <person name="Izuno A."/>
            <person name="Isagi Y."/>
            <person name="Lee S.L."/>
            <person name="Shimizu K.K."/>
        </authorList>
    </citation>
    <scope>NUCLEOTIDE SEQUENCE [LARGE SCALE GENOMIC DNA]</scope>
    <source>
        <strain evidence="6">214</strain>
    </source>
</reference>
<accession>A0AAV5JV85</accession>
<evidence type="ECO:0000256" key="1">
    <source>
        <dbReference type="ARBA" id="ARBA00008455"/>
    </source>
</evidence>
<keyword evidence="4" id="KW-0788">Thiol protease</keyword>
<dbReference type="AlphaFoldDB" id="A0AAV5JV85"/>
<dbReference type="Pfam" id="PF00112">
    <property type="entry name" value="Peptidase_C1"/>
    <property type="match status" value="1"/>
</dbReference>
<evidence type="ECO:0000259" key="5">
    <source>
        <dbReference type="Pfam" id="PF00112"/>
    </source>
</evidence>
<dbReference type="InterPro" id="IPR038765">
    <property type="entry name" value="Papain-like_cys_pep_sf"/>
</dbReference>
<dbReference type="PANTHER" id="PTHR12411">
    <property type="entry name" value="CYSTEINE PROTEASE FAMILY C1-RELATED"/>
    <property type="match status" value="1"/>
</dbReference>
<sequence length="78" mass="8681">MVVRKRINKIKTRDLISLSTQELVDYDHDNEGCDGGLMEHAVAFLIKSGGLTSEKNYPIEAKSESYDSSKLQGIPILI</sequence>
<dbReference type="Gene3D" id="3.90.70.10">
    <property type="entry name" value="Cysteine proteinases"/>
    <property type="match status" value="1"/>
</dbReference>
<dbReference type="SUPFAM" id="SSF54001">
    <property type="entry name" value="Cysteine proteinases"/>
    <property type="match status" value="1"/>
</dbReference>
<evidence type="ECO:0000256" key="3">
    <source>
        <dbReference type="ARBA" id="ARBA00022801"/>
    </source>
</evidence>
<protein>
    <recommendedName>
        <fullName evidence="5">Peptidase C1A papain C-terminal domain-containing protein</fullName>
    </recommendedName>
</protein>
<evidence type="ECO:0000313" key="6">
    <source>
        <dbReference type="EMBL" id="GKV14640.1"/>
    </source>
</evidence>
<dbReference type="Proteomes" id="UP001054252">
    <property type="component" value="Unassembled WGS sequence"/>
</dbReference>
<comment type="caution">
    <text evidence="6">The sequence shown here is derived from an EMBL/GenBank/DDBJ whole genome shotgun (WGS) entry which is preliminary data.</text>
</comment>
<dbReference type="InterPro" id="IPR000668">
    <property type="entry name" value="Peptidase_C1A_C"/>
</dbReference>
<comment type="similarity">
    <text evidence="1">Belongs to the peptidase C1 family.</text>
</comment>